<gene>
    <name evidence="2" type="ORF">EV666_103287</name>
</gene>
<protein>
    <submittedName>
        <fullName evidence="2">Putative membrane protein</fullName>
    </submittedName>
</protein>
<name>A0A4R2GVB4_9HYPH</name>
<keyword evidence="1" id="KW-0812">Transmembrane</keyword>
<dbReference type="Proteomes" id="UP000294881">
    <property type="component" value="Unassembled WGS sequence"/>
</dbReference>
<dbReference type="PIRSF" id="PIRSF032162">
    <property type="entry name" value="UCP032162_imp"/>
    <property type="match status" value="1"/>
</dbReference>
<feature type="transmembrane region" description="Helical" evidence="1">
    <location>
        <begin position="99"/>
        <end position="118"/>
    </location>
</feature>
<dbReference type="Pfam" id="PF10003">
    <property type="entry name" value="DUF2244"/>
    <property type="match status" value="1"/>
</dbReference>
<proteinExistence type="predicted"/>
<reference evidence="2 3" key="1">
    <citation type="submission" date="2019-03" db="EMBL/GenBank/DDBJ databases">
        <title>Genomic Encyclopedia of Type Strains, Phase IV (KMG-IV): sequencing the most valuable type-strain genomes for metagenomic binning, comparative biology and taxonomic classification.</title>
        <authorList>
            <person name="Goeker M."/>
        </authorList>
    </citation>
    <scope>NUCLEOTIDE SEQUENCE [LARGE SCALE GENOMIC DNA]</scope>
    <source>
        <strain evidence="2 3">DSM 22958</strain>
    </source>
</reference>
<feature type="transmembrane region" description="Helical" evidence="1">
    <location>
        <begin position="57"/>
        <end position="79"/>
    </location>
</feature>
<keyword evidence="3" id="KW-1185">Reference proteome</keyword>
<dbReference type="EMBL" id="SLWL01000003">
    <property type="protein sequence ID" value="TCO14778.1"/>
    <property type="molecule type" value="Genomic_DNA"/>
</dbReference>
<evidence type="ECO:0000313" key="2">
    <source>
        <dbReference type="EMBL" id="TCO14778.1"/>
    </source>
</evidence>
<evidence type="ECO:0000256" key="1">
    <source>
        <dbReference type="SAM" id="Phobius"/>
    </source>
</evidence>
<organism evidence="2 3">
    <name type="scientific">Camelimonas lactis</name>
    <dbReference type="NCBI Taxonomy" id="659006"/>
    <lineage>
        <taxon>Bacteria</taxon>
        <taxon>Pseudomonadati</taxon>
        <taxon>Pseudomonadota</taxon>
        <taxon>Alphaproteobacteria</taxon>
        <taxon>Hyphomicrobiales</taxon>
        <taxon>Chelatococcaceae</taxon>
        <taxon>Camelimonas</taxon>
    </lineage>
</organism>
<keyword evidence="1" id="KW-0472">Membrane</keyword>
<evidence type="ECO:0000313" key="3">
    <source>
        <dbReference type="Proteomes" id="UP000294881"/>
    </source>
</evidence>
<sequence length="193" mass="21081">MVKAIMTGNPHDVQPALPLAPPDDAMEPARWPDPAERDEFRVLITPHRSLGARGFRLVMALVLVCSVIASLPFVIMGAWPVAGFFGLDVLALYVAFRLSFAHAAAFEEIVVTSVTLMLRKVSHTGEQAEWRFNPLWTSLLRENDEEFGLLRLSLASRGQVVPVGEALSAAERESFAAALSAALGAARRGELRY</sequence>
<comment type="caution">
    <text evidence="2">The sequence shown here is derived from an EMBL/GenBank/DDBJ whole genome shotgun (WGS) entry which is preliminary data.</text>
</comment>
<accession>A0A4R2GVB4</accession>
<dbReference type="InterPro" id="IPR016990">
    <property type="entry name" value="UCP032162_TM"/>
</dbReference>
<keyword evidence="1" id="KW-1133">Transmembrane helix</keyword>
<dbReference type="InterPro" id="IPR019253">
    <property type="entry name" value="DUF2244_TM"/>
</dbReference>
<dbReference type="AlphaFoldDB" id="A0A4R2GVB4"/>